<evidence type="ECO:0008006" key="3">
    <source>
        <dbReference type="Google" id="ProtNLM"/>
    </source>
</evidence>
<dbReference type="Proteomes" id="UP000241096">
    <property type="component" value="Segment"/>
</dbReference>
<gene>
    <name evidence="1" type="ORF">CNR37_00105</name>
</gene>
<reference evidence="1 2" key="1">
    <citation type="submission" date="2017-09" db="EMBL/GenBank/DDBJ databases">
        <authorList>
            <person name="Ehlers B."/>
            <person name="Leendertz F.H."/>
        </authorList>
    </citation>
    <scope>NUCLEOTIDE SEQUENCE [LARGE SCALE GENOMIC DNA]</scope>
</reference>
<sequence length="58" mass="6975">MLTERELAILNAKSIRDLRLEIKSLEDERVKCFNLYRRRWIDTRIANIQEIVNNKTAT</sequence>
<keyword evidence="2" id="KW-1185">Reference proteome</keyword>
<dbReference type="EMBL" id="MG018930">
    <property type="protein sequence ID" value="ATW58312.1"/>
    <property type="molecule type" value="Genomic_DNA"/>
</dbReference>
<accession>A0A2H4P806</accession>
<evidence type="ECO:0000313" key="2">
    <source>
        <dbReference type="Proteomes" id="UP000241096"/>
    </source>
</evidence>
<organism evidence="1 2">
    <name type="scientific">Pseudomonas phage ventosus</name>
    <dbReference type="NCBI Taxonomy" id="2048980"/>
    <lineage>
        <taxon>Viruses</taxon>
        <taxon>Duplodnaviria</taxon>
        <taxon>Heunggongvirae</taxon>
        <taxon>Uroviricota</taxon>
        <taxon>Caudoviricetes</taxon>
        <taxon>Vandenendeviridae</taxon>
        <taxon>Gorskivirinae</taxon>
        <taxon>Ventosusvirus</taxon>
        <taxon>Ventosusvirus ventosus</taxon>
    </lineage>
</organism>
<name>A0A2H4P806_9CAUD</name>
<proteinExistence type="predicted"/>
<evidence type="ECO:0000313" key="1">
    <source>
        <dbReference type="EMBL" id="ATW58312.1"/>
    </source>
</evidence>
<protein>
    <recommendedName>
        <fullName evidence="3">50S ribosomal protein L29</fullName>
    </recommendedName>
</protein>